<gene>
    <name evidence="1" type="ORF">HNQ03_002303</name>
</gene>
<sequence length="47" mass="5442">MPLVGLRKEVKNNYQFIPFAIMKTFSEENTILILVENGNPDRDFLEG</sequence>
<dbReference type="Proteomes" id="UP000610746">
    <property type="component" value="Unassembled WGS sequence"/>
</dbReference>
<organism evidence="1 2">
    <name type="scientific">Frigoriflavimonas asaccharolytica</name>
    <dbReference type="NCBI Taxonomy" id="2735899"/>
    <lineage>
        <taxon>Bacteria</taxon>
        <taxon>Pseudomonadati</taxon>
        <taxon>Bacteroidota</taxon>
        <taxon>Flavobacteriia</taxon>
        <taxon>Flavobacteriales</taxon>
        <taxon>Weeksellaceae</taxon>
        <taxon>Frigoriflavimonas</taxon>
    </lineage>
</organism>
<evidence type="ECO:0000313" key="1">
    <source>
        <dbReference type="EMBL" id="NRS93216.1"/>
    </source>
</evidence>
<dbReference type="RefSeq" id="WP_173779790.1">
    <property type="nucleotide sequence ID" value="NZ_JABSNO010000018.1"/>
</dbReference>
<accession>A0A8J8G978</accession>
<evidence type="ECO:0000313" key="2">
    <source>
        <dbReference type="Proteomes" id="UP000610746"/>
    </source>
</evidence>
<reference evidence="1" key="1">
    <citation type="submission" date="2020-05" db="EMBL/GenBank/DDBJ databases">
        <title>Genomic Encyclopedia of Type Strains, Phase IV (KMG-V): Genome sequencing to study the core and pangenomes of soil and plant-associated prokaryotes.</title>
        <authorList>
            <person name="Whitman W."/>
        </authorList>
    </citation>
    <scope>NUCLEOTIDE SEQUENCE</scope>
    <source>
        <strain evidence="1">16F</strain>
    </source>
</reference>
<proteinExistence type="predicted"/>
<dbReference type="EMBL" id="JABSNO010000018">
    <property type="protein sequence ID" value="NRS93216.1"/>
    <property type="molecule type" value="Genomic_DNA"/>
</dbReference>
<name>A0A8J8G978_9FLAO</name>
<protein>
    <submittedName>
        <fullName evidence="1">Uncharacterized protein</fullName>
    </submittedName>
</protein>
<comment type="caution">
    <text evidence="1">The sequence shown here is derived from an EMBL/GenBank/DDBJ whole genome shotgun (WGS) entry which is preliminary data.</text>
</comment>
<dbReference type="AlphaFoldDB" id="A0A8J8G978"/>
<keyword evidence="2" id="KW-1185">Reference proteome</keyword>